<dbReference type="SUPFAM" id="SSF52540">
    <property type="entry name" value="P-loop containing nucleoside triphosphate hydrolases"/>
    <property type="match status" value="1"/>
</dbReference>
<feature type="compositionally biased region" description="Basic and acidic residues" evidence="11">
    <location>
        <begin position="831"/>
        <end position="840"/>
    </location>
</feature>
<feature type="chain" id="PRO_5042171481" description="ABC transporter domain-containing protein" evidence="12">
    <location>
        <begin position="29"/>
        <end position="840"/>
    </location>
</feature>
<keyword evidence="5" id="KW-0547">Nucleotide-binding</keyword>
<evidence type="ECO:0000256" key="6">
    <source>
        <dbReference type="ARBA" id="ARBA00022840"/>
    </source>
</evidence>
<protein>
    <recommendedName>
        <fullName evidence="13">ABC transporter domain-containing protein</fullName>
    </recommendedName>
</protein>
<evidence type="ECO:0000259" key="13">
    <source>
        <dbReference type="PROSITE" id="PS50893"/>
    </source>
</evidence>
<feature type="region of interest" description="Disordered" evidence="11">
    <location>
        <begin position="436"/>
        <end position="525"/>
    </location>
</feature>
<feature type="region of interest" description="Disordered" evidence="11">
    <location>
        <begin position="820"/>
        <end position="840"/>
    </location>
</feature>
<name>A0AAD6QK34_9ROSI</name>
<evidence type="ECO:0000256" key="7">
    <source>
        <dbReference type="ARBA" id="ARBA00023136"/>
    </source>
</evidence>
<accession>A0AAD6QK34</accession>
<dbReference type="AlphaFoldDB" id="A0AAD6QK34"/>
<dbReference type="PANTHER" id="PTHR34663:SF21">
    <property type="entry name" value="PROTEIN, PUTATIVE-RELATED"/>
    <property type="match status" value="1"/>
</dbReference>
<feature type="compositionally biased region" description="Gly residues" evidence="11">
    <location>
        <begin position="158"/>
        <end position="172"/>
    </location>
</feature>
<dbReference type="InterPro" id="IPR012946">
    <property type="entry name" value="X8"/>
</dbReference>
<feature type="signal peptide" evidence="12">
    <location>
        <begin position="1"/>
        <end position="28"/>
    </location>
</feature>
<dbReference type="SMART" id="SM00768">
    <property type="entry name" value="X8"/>
    <property type="match status" value="1"/>
</dbReference>
<dbReference type="EMBL" id="JAQIZT010000006">
    <property type="protein sequence ID" value="KAJ6991901.1"/>
    <property type="molecule type" value="Genomic_DNA"/>
</dbReference>
<dbReference type="PROSITE" id="PS50893">
    <property type="entry name" value="ABC_TRANSPORTER_2"/>
    <property type="match status" value="1"/>
</dbReference>
<keyword evidence="7" id="KW-0472">Membrane</keyword>
<evidence type="ECO:0000313" key="15">
    <source>
        <dbReference type="Proteomes" id="UP001164929"/>
    </source>
</evidence>
<dbReference type="InterPro" id="IPR003593">
    <property type="entry name" value="AAA+_ATPase"/>
</dbReference>
<evidence type="ECO:0000256" key="12">
    <source>
        <dbReference type="SAM" id="SignalP"/>
    </source>
</evidence>
<feature type="compositionally biased region" description="Gly residues" evidence="11">
    <location>
        <begin position="263"/>
        <end position="275"/>
    </location>
</feature>
<feature type="compositionally biased region" description="Pro residues" evidence="11">
    <location>
        <begin position="438"/>
        <end position="448"/>
    </location>
</feature>
<dbReference type="GO" id="GO:0045087">
    <property type="term" value="P:innate immune response"/>
    <property type="evidence" value="ECO:0007669"/>
    <property type="project" value="InterPro"/>
</dbReference>
<dbReference type="GO" id="GO:0009506">
    <property type="term" value="C:plasmodesma"/>
    <property type="evidence" value="ECO:0007669"/>
    <property type="project" value="UniProtKB-ARBA"/>
</dbReference>
<dbReference type="PRINTS" id="PR01217">
    <property type="entry name" value="PRICHEXTENSN"/>
</dbReference>
<evidence type="ECO:0000256" key="11">
    <source>
        <dbReference type="SAM" id="MobiDB-lite"/>
    </source>
</evidence>
<organism evidence="14 15">
    <name type="scientific">Populus alba x Populus x berolinensis</name>
    <dbReference type="NCBI Taxonomy" id="444605"/>
    <lineage>
        <taxon>Eukaryota</taxon>
        <taxon>Viridiplantae</taxon>
        <taxon>Streptophyta</taxon>
        <taxon>Embryophyta</taxon>
        <taxon>Tracheophyta</taxon>
        <taxon>Spermatophyta</taxon>
        <taxon>Magnoliopsida</taxon>
        <taxon>eudicotyledons</taxon>
        <taxon>Gunneridae</taxon>
        <taxon>Pentapetalae</taxon>
        <taxon>rosids</taxon>
        <taxon>fabids</taxon>
        <taxon>Malpighiales</taxon>
        <taxon>Salicaceae</taxon>
        <taxon>Saliceae</taxon>
        <taxon>Populus</taxon>
    </lineage>
</organism>
<evidence type="ECO:0000256" key="10">
    <source>
        <dbReference type="ARBA" id="ARBA00023288"/>
    </source>
</evidence>
<feature type="domain" description="ABC transporter" evidence="13">
    <location>
        <begin position="649"/>
        <end position="840"/>
    </location>
</feature>
<dbReference type="Proteomes" id="UP001164929">
    <property type="component" value="Chromosome 6"/>
</dbReference>
<sequence>MATTLKSLSFFVILLMVNSLFFIGTTEARPFNIMKSGNSAASRGTESFFDGLSLEGIKEGPSPGAGHGFTNSATLGGIKEGSSPGAGHGFTNSDTLGGIKEGPSPGAGHGFTNSATLGGIKDGPSPGAGHGFTNGATLGGIKEGPSPGAGHGFTNSGTLGGIKEGPSPGAGHGFTNSATLGGIKEGPSPGAGHEFTNGGTLGGIKEGPSPGAGHEFTNSGTLGGIKEGPSPGVGHGFTNSATLGGIKEGPSPGAGHGFTNSGTLGGIKEGSSPGVGHGFTNSYTLGGIKEGLSPGVGHEFTNGGTLGGIKKGPNPGVGHEFTKRYLEELRRVQALVVETNTLPTPRIDSQLHFKPRLADLMEILVFYVLVIAPIFFTLSDARLPMQMLEKPEVSNQVKIDQLSEPGADLEYGASSPLSLPPLESFAPLSLPDSAPPYCINPPSGPPSPSTTLPSPIGHTPAASPPPFAPILPLQNPPPSPSYNFACPPTHTPTPKSPHYEPSPPKRVPSPSGYQPPRVYPPPAVPAPPHKNPQYAVWCVAKPTVPDSIIQEALDYACGSGAECKQIQPNGHCFQPNTLVAHASYAFNSYWQKTKVRGGTCDFGGSAMLVTIDPRIFTTNYHFPEHPKRWRDYSVEKHFPEHPKLAPPLLQLNEVSFSHPDRSDFKLSNVDVGIDMGTQVAIVRPNGAGKSTLLNLLEGDLLPTEVESAAESEVDDWKVLDKVEAVREKLGKFGLEQNHLTPRANLSGRQKARIVLTSIYIPRLHVLLLDEPTNHLDMQSIDALSDALDEFTGGVVLVSHDSWLIPRVCHGEEKSETGVVEDGTLDTFPGTLEEHKEELRN</sequence>
<dbReference type="InterPro" id="IPR003439">
    <property type="entry name" value="ABC_transporter-like_ATP-bd"/>
</dbReference>
<dbReference type="GO" id="GO:0005524">
    <property type="term" value="F:ATP binding"/>
    <property type="evidence" value="ECO:0007669"/>
    <property type="project" value="UniProtKB-KW"/>
</dbReference>
<evidence type="ECO:0000256" key="2">
    <source>
        <dbReference type="ARBA" id="ARBA00022475"/>
    </source>
</evidence>
<dbReference type="GO" id="GO:0005886">
    <property type="term" value="C:plasma membrane"/>
    <property type="evidence" value="ECO:0007669"/>
    <property type="project" value="UniProtKB-SubCell"/>
</dbReference>
<proteinExistence type="predicted"/>
<feature type="region of interest" description="Disordered" evidence="11">
    <location>
        <begin position="79"/>
        <end position="275"/>
    </location>
</feature>
<evidence type="ECO:0000256" key="9">
    <source>
        <dbReference type="ARBA" id="ARBA00023180"/>
    </source>
</evidence>
<keyword evidence="8" id="KW-1015">Disulfide bond</keyword>
<evidence type="ECO:0000313" key="14">
    <source>
        <dbReference type="EMBL" id="KAJ6991901.1"/>
    </source>
</evidence>
<dbReference type="SMART" id="SM00382">
    <property type="entry name" value="AAA"/>
    <property type="match status" value="1"/>
</dbReference>
<dbReference type="GO" id="GO:0050793">
    <property type="term" value="P:regulation of developmental process"/>
    <property type="evidence" value="ECO:0007669"/>
    <property type="project" value="InterPro"/>
</dbReference>
<dbReference type="GO" id="GO:0016887">
    <property type="term" value="F:ATP hydrolysis activity"/>
    <property type="evidence" value="ECO:0007669"/>
    <property type="project" value="InterPro"/>
</dbReference>
<keyword evidence="6" id="KW-0067">ATP-binding</keyword>
<feature type="compositionally biased region" description="Gly residues" evidence="11">
    <location>
        <begin position="221"/>
        <end position="235"/>
    </location>
</feature>
<evidence type="ECO:0000256" key="4">
    <source>
        <dbReference type="ARBA" id="ARBA00022729"/>
    </source>
</evidence>
<dbReference type="Gene3D" id="1.20.58.1040">
    <property type="match status" value="1"/>
</dbReference>
<evidence type="ECO:0000256" key="1">
    <source>
        <dbReference type="ARBA" id="ARBA00004609"/>
    </source>
</evidence>
<keyword evidence="2" id="KW-1003">Cell membrane</keyword>
<keyword evidence="10" id="KW-0449">Lipoprotein</keyword>
<dbReference type="PANTHER" id="PTHR34663">
    <property type="entry name" value="OS06G0637400 PROTEIN"/>
    <property type="match status" value="1"/>
</dbReference>
<dbReference type="FunFam" id="1.20.58.1040:FF:000001">
    <property type="entry name" value="Glucan endo-1,3-beta-glucosidase 4"/>
    <property type="match status" value="1"/>
</dbReference>
<comment type="caution">
    <text evidence="14">The sequence shown here is derived from an EMBL/GenBank/DDBJ whole genome shotgun (WGS) entry which is preliminary data.</text>
</comment>
<reference evidence="14" key="1">
    <citation type="journal article" date="2023" name="Mol. Ecol. Resour.">
        <title>Chromosome-level genome assembly of a triploid poplar Populus alba 'Berolinensis'.</title>
        <authorList>
            <person name="Chen S."/>
            <person name="Yu Y."/>
            <person name="Wang X."/>
            <person name="Wang S."/>
            <person name="Zhang T."/>
            <person name="Zhou Y."/>
            <person name="He R."/>
            <person name="Meng N."/>
            <person name="Wang Y."/>
            <person name="Liu W."/>
            <person name="Liu Z."/>
            <person name="Liu J."/>
            <person name="Guo Q."/>
            <person name="Huang H."/>
            <person name="Sederoff R.R."/>
            <person name="Wang G."/>
            <person name="Qu G."/>
            <person name="Chen S."/>
        </authorList>
    </citation>
    <scope>NUCLEOTIDE SEQUENCE</scope>
    <source>
        <strain evidence="14">SC-2020</strain>
    </source>
</reference>
<dbReference type="Gene3D" id="3.40.50.300">
    <property type="entry name" value="P-loop containing nucleotide triphosphate hydrolases"/>
    <property type="match status" value="2"/>
</dbReference>
<dbReference type="Pfam" id="PF07983">
    <property type="entry name" value="X8"/>
    <property type="match status" value="1"/>
</dbReference>
<keyword evidence="3" id="KW-0336">GPI-anchor</keyword>
<feature type="compositionally biased region" description="Gly residues" evidence="11">
    <location>
        <begin position="126"/>
        <end position="151"/>
    </location>
</feature>
<dbReference type="GO" id="GO:0098552">
    <property type="term" value="C:side of membrane"/>
    <property type="evidence" value="ECO:0007669"/>
    <property type="project" value="UniProtKB-KW"/>
</dbReference>
<comment type="subcellular location">
    <subcellularLocation>
        <location evidence="1">Cell membrane</location>
        <topology evidence="1">Lipid-anchor</topology>
        <topology evidence="1">GPI-anchor</topology>
    </subcellularLocation>
</comment>
<dbReference type="Pfam" id="PF00005">
    <property type="entry name" value="ABC_tran"/>
    <property type="match status" value="1"/>
</dbReference>
<feature type="compositionally biased region" description="Pro residues" evidence="11">
    <location>
        <begin position="462"/>
        <end position="480"/>
    </location>
</feature>
<gene>
    <name evidence="14" type="ORF">NC653_015292</name>
</gene>
<feature type="compositionally biased region" description="Pro residues" evidence="11">
    <location>
        <begin position="489"/>
        <end position="507"/>
    </location>
</feature>
<dbReference type="InterPro" id="IPR044700">
    <property type="entry name" value="PIP2/PIPL1"/>
</dbReference>
<evidence type="ECO:0000256" key="5">
    <source>
        <dbReference type="ARBA" id="ARBA00022741"/>
    </source>
</evidence>
<keyword evidence="9" id="KW-0325">Glycoprotein</keyword>
<evidence type="ECO:0000256" key="3">
    <source>
        <dbReference type="ARBA" id="ARBA00022622"/>
    </source>
</evidence>
<keyword evidence="4 12" id="KW-0732">Signal</keyword>
<dbReference type="InterPro" id="IPR027417">
    <property type="entry name" value="P-loop_NTPase"/>
</dbReference>
<keyword evidence="15" id="KW-1185">Reference proteome</keyword>
<evidence type="ECO:0000256" key="8">
    <source>
        <dbReference type="ARBA" id="ARBA00023157"/>
    </source>
</evidence>